<accession>A0A6J5NVK1</accession>
<protein>
    <submittedName>
        <fullName evidence="2">Uncharacterized protein</fullName>
    </submittedName>
</protein>
<name>A0A6J5NVK1_9CAUD</name>
<dbReference type="EMBL" id="LR796734">
    <property type="protein sequence ID" value="CAB4162812.1"/>
    <property type="molecule type" value="Genomic_DNA"/>
</dbReference>
<evidence type="ECO:0000313" key="2">
    <source>
        <dbReference type="EMBL" id="CAB4162812.1"/>
    </source>
</evidence>
<feature type="coiled-coil region" evidence="1">
    <location>
        <begin position="63"/>
        <end position="132"/>
    </location>
</feature>
<proteinExistence type="predicted"/>
<organism evidence="2">
    <name type="scientific">uncultured Caudovirales phage</name>
    <dbReference type="NCBI Taxonomy" id="2100421"/>
    <lineage>
        <taxon>Viruses</taxon>
        <taxon>Duplodnaviria</taxon>
        <taxon>Heunggongvirae</taxon>
        <taxon>Uroviricota</taxon>
        <taxon>Caudoviricetes</taxon>
        <taxon>Peduoviridae</taxon>
        <taxon>Maltschvirus</taxon>
        <taxon>Maltschvirus maltsch</taxon>
    </lineage>
</organism>
<reference evidence="2" key="1">
    <citation type="submission" date="2020-04" db="EMBL/GenBank/DDBJ databases">
        <authorList>
            <person name="Chiriac C."/>
            <person name="Salcher M."/>
            <person name="Ghai R."/>
            <person name="Kavagutti S V."/>
        </authorList>
    </citation>
    <scope>NUCLEOTIDE SEQUENCE</scope>
</reference>
<gene>
    <name evidence="2" type="ORF">UFOVP787_127</name>
</gene>
<keyword evidence="1" id="KW-0175">Coiled coil</keyword>
<evidence type="ECO:0000256" key="1">
    <source>
        <dbReference type="SAM" id="Coils"/>
    </source>
</evidence>
<sequence>MDSSQQSDYTILVVQSQEKILLDFLRKTIDLEARHSLLSSQHEQLKKLYEETVLQNENSIELFNQAKVSLESLTIQNKNYESQIENFHKIIAEKDKNYSELINIKNLHESKHNEYKRECERLQKETQQIYDQSKIFENEFKILKQKEEVVYTTEPKNKKKQTLKKVSEDDF</sequence>